<evidence type="ECO:0000256" key="2">
    <source>
        <dbReference type="ARBA" id="ARBA00022801"/>
    </source>
</evidence>
<dbReference type="Gene3D" id="3.40.50.1000">
    <property type="entry name" value="HAD superfamily/HAD-like"/>
    <property type="match status" value="1"/>
</dbReference>
<keyword evidence="3" id="KW-0460">Magnesium</keyword>
<dbReference type="PANTHER" id="PTHR46470">
    <property type="entry name" value="N-ACYLNEURAMINATE-9-PHOSPHATASE"/>
    <property type="match status" value="1"/>
</dbReference>
<dbReference type="Pfam" id="PF00702">
    <property type="entry name" value="Hydrolase"/>
    <property type="match status" value="1"/>
</dbReference>
<proteinExistence type="predicted"/>
<dbReference type="GO" id="GO:0016787">
    <property type="term" value="F:hydrolase activity"/>
    <property type="evidence" value="ECO:0007669"/>
    <property type="project" value="UniProtKB-KW"/>
</dbReference>
<reference evidence="4 5" key="1">
    <citation type="journal article" date="2013" name="ISME J.">
        <title>Comparative genomics of pathogenic lineages of Vibrio nigripulchritudo identifies virulence-associated traits.</title>
        <authorList>
            <person name="Goudenege D."/>
            <person name="Labreuche Y."/>
            <person name="Krin E."/>
            <person name="Ansquer D."/>
            <person name="Mangenot S."/>
            <person name="Calteau A."/>
            <person name="Medigue C."/>
            <person name="Mazel D."/>
            <person name="Polz M.F."/>
            <person name="Le Roux F."/>
        </authorList>
    </citation>
    <scope>NUCLEOTIDE SEQUENCE [LARGE SCALE GENOMIC DNA]</scope>
    <source>
        <strain evidence="4 5">SOn1</strain>
    </source>
</reference>
<sequence>MHFYRSISDIKAMTFDLDDTLYDNVPVIHRVEKEVQAWIRTNYPKCGAYNNDDWFAFKKQARQENPELANDVTLLRQQQLRLAFIYAGYDASEVEVAIPKVMEQVRYWRHQIDIPAETHLVMAELAKHMPLVAITNGNVDPEEVGLAQYFSLVLKAGPDGKAKPHPDMFERAASHLRLPPESILHVGDHGVSDVFGAKEAGYMACWFNDQFPNISTSRHMRTLPDVEIRTLSCLLNLVRY</sequence>
<evidence type="ECO:0000313" key="4">
    <source>
        <dbReference type="EMBL" id="CCO47681.1"/>
    </source>
</evidence>
<evidence type="ECO:0000256" key="3">
    <source>
        <dbReference type="ARBA" id="ARBA00022842"/>
    </source>
</evidence>
<dbReference type="PRINTS" id="PR00413">
    <property type="entry name" value="HADHALOGNASE"/>
</dbReference>
<dbReference type="AlphaFoldDB" id="A0AAV2VSI7"/>
<dbReference type="SFLD" id="SFLDG01129">
    <property type="entry name" value="C1.5:_HAD__Beta-PGM__Phosphata"/>
    <property type="match status" value="1"/>
</dbReference>
<dbReference type="GO" id="GO:0009231">
    <property type="term" value="P:riboflavin biosynthetic process"/>
    <property type="evidence" value="ECO:0007669"/>
    <property type="project" value="TreeGrafter"/>
</dbReference>
<dbReference type="EMBL" id="CAOF01000124">
    <property type="protein sequence ID" value="CCO47681.1"/>
    <property type="molecule type" value="Genomic_DNA"/>
</dbReference>
<name>A0AAV2VSI7_9VIBR</name>
<dbReference type="NCBIfam" id="TIGR01549">
    <property type="entry name" value="HAD-SF-IA-v1"/>
    <property type="match status" value="1"/>
</dbReference>
<dbReference type="SFLD" id="SFLDS00003">
    <property type="entry name" value="Haloacid_Dehalogenase"/>
    <property type="match status" value="1"/>
</dbReference>
<dbReference type="Gene3D" id="1.20.120.1600">
    <property type="match status" value="1"/>
</dbReference>
<evidence type="ECO:0000313" key="5">
    <source>
        <dbReference type="Proteomes" id="UP000018211"/>
    </source>
</evidence>
<dbReference type="InterPro" id="IPR023214">
    <property type="entry name" value="HAD_sf"/>
</dbReference>
<dbReference type="SUPFAM" id="SSF56784">
    <property type="entry name" value="HAD-like"/>
    <property type="match status" value="1"/>
</dbReference>
<dbReference type="NCBIfam" id="NF008018">
    <property type="entry name" value="PRK10748.1"/>
    <property type="match status" value="1"/>
</dbReference>
<keyword evidence="2 4" id="KW-0378">Hydrolase</keyword>
<evidence type="ECO:0000256" key="1">
    <source>
        <dbReference type="ARBA" id="ARBA00001946"/>
    </source>
</evidence>
<dbReference type="Proteomes" id="UP000018211">
    <property type="component" value="Unassembled WGS sequence"/>
</dbReference>
<accession>A0AAV2VSI7</accession>
<gene>
    <name evidence="4" type="ORF">VIBNISOn1_330023</name>
</gene>
<organism evidence="4 5">
    <name type="scientific">Vibrio nigripulchritudo SOn1</name>
    <dbReference type="NCBI Taxonomy" id="1238450"/>
    <lineage>
        <taxon>Bacteria</taxon>
        <taxon>Pseudomonadati</taxon>
        <taxon>Pseudomonadota</taxon>
        <taxon>Gammaproteobacteria</taxon>
        <taxon>Vibrionales</taxon>
        <taxon>Vibrionaceae</taxon>
        <taxon>Vibrio</taxon>
    </lineage>
</organism>
<dbReference type="PANTHER" id="PTHR46470:SF4">
    <property type="entry name" value="5-AMINO-6-(5-PHOSPHO-D-RIBITYLAMINO)URACIL PHOSPHATASE YIGB"/>
    <property type="match status" value="1"/>
</dbReference>
<dbReference type="InterPro" id="IPR006439">
    <property type="entry name" value="HAD-SF_hydro_IA"/>
</dbReference>
<dbReference type="InterPro" id="IPR051400">
    <property type="entry name" value="HAD-like_hydrolase"/>
</dbReference>
<dbReference type="RefSeq" id="WP_022612402.1">
    <property type="nucleotide sequence ID" value="NZ_LK391965.1"/>
</dbReference>
<dbReference type="InterPro" id="IPR036412">
    <property type="entry name" value="HAD-like_sf"/>
</dbReference>
<protein>
    <submittedName>
        <fullName evidence="4">Haloacid dehalogenase-like hydrolase</fullName>
    </submittedName>
</protein>
<comment type="cofactor">
    <cofactor evidence="1">
        <name>Mg(2+)</name>
        <dbReference type="ChEBI" id="CHEBI:18420"/>
    </cofactor>
</comment>
<comment type="caution">
    <text evidence="4">The sequence shown here is derived from an EMBL/GenBank/DDBJ whole genome shotgun (WGS) entry which is preliminary data.</text>
</comment>